<evidence type="ECO:0000313" key="3">
    <source>
        <dbReference type="Proteomes" id="UP000663829"/>
    </source>
</evidence>
<dbReference type="EMBL" id="CAJOBC010018745">
    <property type="protein sequence ID" value="CAF4038689.1"/>
    <property type="molecule type" value="Genomic_DNA"/>
</dbReference>
<proteinExistence type="predicted"/>
<dbReference type="Proteomes" id="UP000681722">
    <property type="component" value="Unassembled WGS sequence"/>
</dbReference>
<dbReference type="Gene3D" id="3.60.10.10">
    <property type="entry name" value="Endonuclease/exonuclease/phosphatase"/>
    <property type="match status" value="1"/>
</dbReference>
<evidence type="ECO:0000313" key="1">
    <source>
        <dbReference type="EMBL" id="CAF1261045.1"/>
    </source>
</evidence>
<evidence type="ECO:0000313" key="2">
    <source>
        <dbReference type="EMBL" id="CAF4038689.1"/>
    </source>
</evidence>
<reference evidence="1" key="1">
    <citation type="submission" date="2021-02" db="EMBL/GenBank/DDBJ databases">
        <authorList>
            <person name="Nowell W R."/>
        </authorList>
    </citation>
    <scope>NUCLEOTIDE SEQUENCE</scope>
</reference>
<dbReference type="SUPFAM" id="SSF56219">
    <property type="entry name" value="DNase I-like"/>
    <property type="match status" value="1"/>
</dbReference>
<dbReference type="InterPro" id="IPR036691">
    <property type="entry name" value="Endo/exonu/phosph_ase_sf"/>
</dbReference>
<keyword evidence="3" id="KW-1185">Reference proteome</keyword>
<organism evidence="1 3">
    <name type="scientific">Didymodactylos carnosus</name>
    <dbReference type="NCBI Taxonomy" id="1234261"/>
    <lineage>
        <taxon>Eukaryota</taxon>
        <taxon>Metazoa</taxon>
        <taxon>Spiralia</taxon>
        <taxon>Gnathifera</taxon>
        <taxon>Rotifera</taxon>
        <taxon>Eurotatoria</taxon>
        <taxon>Bdelloidea</taxon>
        <taxon>Philodinida</taxon>
        <taxon>Philodinidae</taxon>
        <taxon>Didymodactylos</taxon>
    </lineage>
</organism>
<dbReference type="Proteomes" id="UP000663829">
    <property type="component" value="Unassembled WGS sequence"/>
</dbReference>
<comment type="caution">
    <text evidence="1">The sequence shown here is derived from an EMBL/GenBank/DDBJ whole genome shotgun (WGS) entry which is preliminary data.</text>
</comment>
<name>A0A815ARY9_9BILA</name>
<sequence>MLSFQQCQIVEHDYASDMNVDRFMSDEYSQMLSVLYANAPQYTGLLNYTYDVTTNCYTIIGLKADKPRNGNCDDLSDHYPVLGYYEF</sequence>
<dbReference type="EMBL" id="CAJNOQ010010789">
    <property type="protein sequence ID" value="CAF1261045.1"/>
    <property type="molecule type" value="Genomic_DNA"/>
</dbReference>
<accession>A0A815ARY9</accession>
<gene>
    <name evidence="1" type="ORF">GPM918_LOCUS26605</name>
    <name evidence="2" type="ORF">SRO942_LOCUS26787</name>
</gene>
<protein>
    <submittedName>
        <fullName evidence="1">Uncharacterized protein</fullName>
    </submittedName>
</protein>
<dbReference type="AlphaFoldDB" id="A0A815ARY9"/>